<reference evidence="7 8" key="1">
    <citation type="submission" date="2018-01" db="EMBL/GenBank/DDBJ databases">
        <title>Draft genome sequence of Streptomyces sp. 13K301.</title>
        <authorList>
            <person name="Sahin N."/>
            <person name="Saygin H."/>
            <person name="Ay H."/>
        </authorList>
    </citation>
    <scope>NUCLEOTIDE SEQUENCE [LARGE SCALE GENOMIC DNA]</scope>
    <source>
        <strain evidence="7 8">13K301</strain>
    </source>
</reference>
<dbReference type="GO" id="GO:0005737">
    <property type="term" value="C:cytoplasm"/>
    <property type="evidence" value="ECO:0007669"/>
    <property type="project" value="TreeGrafter"/>
</dbReference>
<proteinExistence type="inferred from homology"/>
<sequence length="253" mass="27964">MPYTLHRGDALTALAGIPDNSVDAVITDPPYNSGGRTSSERTGRSARAKYTSADAEHDLANFPGENRDQRSYGFWLTLLLTESYRATVESGTALVFTDWRQLPTTTDALQAAGWTWRGIASWHKPVSRPQKGRLKQSCEYIVWGTKGPVDANRNPVYLPGLYTASQPRKDRVHITQKPVEVMQELVKICPPGETVLDPFTGSGTTGVAALREGRQFIGVELSYHYADIAEARLLQTLQQTAQREDFVLAGPEE</sequence>
<dbReference type="FunFam" id="3.40.50.150:FF:000166">
    <property type="entry name" value="Methyltransferase"/>
    <property type="match status" value="1"/>
</dbReference>
<keyword evidence="8" id="KW-1185">Reference proteome</keyword>
<name>A0A2N8TWV1_9ACTN</name>
<accession>A0A2N8TWV1</accession>
<dbReference type="SUPFAM" id="SSF53335">
    <property type="entry name" value="S-adenosyl-L-methionine-dependent methyltransferases"/>
    <property type="match status" value="1"/>
</dbReference>
<dbReference type="InterPro" id="IPR001091">
    <property type="entry name" value="RM_Methyltransferase"/>
</dbReference>
<dbReference type="EC" id="2.1.1.-" evidence="4"/>
<dbReference type="RefSeq" id="WP_102907597.1">
    <property type="nucleotide sequence ID" value="NZ_POUC01000014.1"/>
</dbReference>
<dbReference type="PRINTS" id="PR00508">
    <property type="entry name" value="S21N4MTFRASE"/>
</dbReference>
<keyword evidence="3" id="KW-0808">Transferase</keyword>
<dbReference type="PANTHER" id="PTHR13370:SF3">
    <property type="entry name" value="TRNA (GUANINE(10)-N2)-METHYLTRANSFERASE HOMOLOG"/>
    <property type="match status" value="1"/>
</dbReference>
<dbReference type="EMBL" id="POUC01000014">
    <property type="protein sequence ID" value="PNG23498.1"/>
    <property type="molecule type" value="Genomic_DNA"/>
</dbReference>
<dbReference type="GO" id="GO:0003677">
    <property type="term" value="F:DNA binding"/>
    <property type="evidence" value="ECO:0007669"/>
    <property type="project" value="InterPro"/>
</dbReference>
<dbReference type="PANTHER" id="PTHR13370">
    <property type="entry name" value="RNA METHYLASE-RELATED"/>
    <property type="match status" value="1"/>
</dbReference>
<dbReference type="PROSITE" id="PS00092">
    <property type="entry name" value="N6_MTASE"/>
    <property type="match status" value="1"/>
</dbReference>
<dbReference type="Gene3D" id="3.40.50.150">
    <property type="entry name" value="Vaccinia Virus protein VP39"/>
    <property type="match status" value="1"/>
</dbReference>
<comment type="similarity">
    <text evidence="1 4">Belongs to the N(4)/N(6)-methyltransferase family.</text>
</comment>
<dbReference type="OrthoDB" id="9773060at2"/>
<feature type="region of interest" description="Disordered" evidence="5">
    <location>
        <begin position="24"/>
        <end position="47"/>
    </location>
</feature>
<gene>
    <name evidence="7" type="ORF">C1J00_03780</name>
</gene>
<comment type="caution">
    <text evidence="7">The sequence shown here is derived from an EMBL/GenBank/DDBJ whole genome shotgun (WGS) entry which is preliminary data.</text>
</comment>
<evidence type="ECO:0000313" key="8">
    <source>
        <dbReference type="Proteomes" id="UP000235943"/>
    </source>
</evidence>
<organism evidence="7 8">
    <name type="scientific">Streptomyces cahuitamycinicus</name>
    <dbReference type="NCBI Taxonomy" id="2070367"/>
    <lineage>
        <taxon>Bacteria</taxon>
        <taxon>Bacillati</taxon>
        <taxon>Actinomycetota</taxon>
        <taxon>Actinomycetes</taxon>
        <taxon>Kitasatosporales</taxon>
        <taxon>Streptomycetaceae</taxon>
        <taxon>Streptomyces</taxon>
    </lineage>
</organism>
<dbReference type="GO" id="GO:0009007">
    <property type="term" value="F:site-specific DNA-methyltransferase (adenine-specific) activity"/>
    <property type="evidence" value="ECO:0007669"/>
    <property type="project" value="TreeGrafter"/>
</dbReference>
<evidence type="ECO:0000313" key="7">
    <source>
        <dbReference type="EMBL" id="PNG23498.1"/>
    </source>
</evidence>
<evidence type="ECO:0000256" key="3">
    <source>
        <dbReference type="ARBA" id="ARBA00022679"/>
    </source>
</evidence>
<dbReference type="Proteomes" id="UP000235943">
    <property type="component" value="Unassembled WGS sequence"/>
</dbReference>
<evidence type="ECO:0000256" key="5">
    <source>
        <dbReference type="SAM" id="MobiDB-lite"/>
    </source>
</evidence>
<dbReference type="GO" id="GO:0032259">
    <property type="term" value="P:methylation"/>
    <property type="evidence" value="ECO:0007669"/>
    <property type="project" value="UniProtKB-KW"/>
</dbReference>
<feature type="domain" description="DNA methylase N-4/N-6" evidence="6">
    <location>
        <begin position="22"/>
        <end position="230"/>
    </location>
</feature>
<dbReference type="AlphaFoldDB" id="A0A2N8TWV1"/>
<evidence type="ECO:0000256" key="1">
    <source>
        <dbReference type="ARBA" id="ARBA00006594"/>
    </source>
</evidence>
<evidence type="ECO:0000259" key="6">
    <source>
        <dbReference type="Pfam" id="PF01555"/>
    </source>
</evidence>
<protein>
    <recommendedName>
        <fullName evidence="4">Methyltransferase</fullName>
        <ecNumber evidence="4">2.1.1.-</ecNumber>
    </recommendedName>
</protein>
<dbReference type="GO" id="GO:0008170">
    <property type="term" value="F:N-methyltransferase activity"/>
    <property type="evidence" value="ECO:0007669"/>
    <property type="project" value="InterPro"/>
</dbReference>
<dbReference type="Pfam" id="PF01555">
    <property type="entry name" value="N6_N4_Mtase"/>
    <property type="match status" value="1"/>
</dbReference>
<evidence type="ECO:0000256" key="2">
    <source>
        <dbReference type="ARBA" id="ARBA00022603"/>
    </source>
</evidence>
<dbReference type="InterPro" id="IPR002052">
    <property type="entry name" value="DNA_methylase_N6_adenine_CS"/>
</dbReference>
<dbReference type="InterPro" id="IPR029063">
    <property type="entry name" value="SAM-dependent_MTases_sf"/>
</dbReference>
<keyword evidence="2 7" id="KW-0489">Methyltransferase</keyword>
<dbReference type="InterPro" id="IPR002941">
    <property type="entry name" value="DNA_methylase_N4/N6"/>
</dbReference>
<evidence type="ECO:0000256" key="4">
    <source>
        <dbReference type="RuleBase" id="RU362026"/>
    </source>
</evidence>